<accession>A0A1I1CWQ8</accession>
<protein>
    <recommendedName>
        <fullName evidence="3">Anti-anti-sigma factor</fullName>
    </recommendedName>
</protein>
<dbReference type="SUPFAM" id="SSF52091">
    <property type="entry name" value="SpoIIaa-like"/>
    <property type="match status" value="1"/>
</dbReference>
<dbReference type="CDD" id="cd07043">
    <property type="entry name" value="STAS_anti-anti-sigma_factors"/>
    <property type="match status" value="1"/>
</dbReference>
<organism evidence="1 2">
    <name type="scientific">Amycolatopsis marina</name>
    <dbReference type="NCBI Taxonomy" id="490629"/>
    <lineage>
        <taxon>Bacteria</taxon>
        <taxon>Bacillati</taxon>
        <taxon>Actinomycetota</taxon>
        <taxon>Actinomycetes</taxon>
        <taxon>Pseudonocardiales</taxon>
        <taxon>Pseudonocardiaceae</taxon>
        <taxon>Amycolatopsis</taxon>
    </lineage>
</organism>
<evidence type="ECO:0000313" key="1">
    <source>
        <dbReference type="EMBL" id="SFB65000.1"/>
    </source>
</evidence>
<proteinExistence type="predicted"/>
<dbReference type="Gene3D" id="3.30.750.24">
    <property type="entry name" value="STAS domain"/>
    <property type="match status" value="1"/>
</dbReference>
<reference evidence="2" key="1">
    <citation type="submission" date="2016-10" db="EMBL/GenBank/DDBJ databases">
        <authorList>
            <person name="Varghese N."/>
            <person name="Submissions S."/>
        </authorList>
    </citation>
    <scope>NUCLEOTIDE SEQUENCE [LARGE SCALE GENOMIC DNA]</scope>
    <source>
        <strain evidence="2">CGMCC 4.3568</strain>
    </source>
</reference>
<dbReference type="AlphaFoldDB" id="A0A1I1CWQ8"/>
<gene>
    <name evidence="1" type="ORF">SAMN05216266_1532</name>
</gene>
<dbReference type="Proteomes" id="UP000243799">
    <property type="component" value="Unassembled WGS sequence"/>
</dbReference>
<dbReference type="InterPro" id="IPR036513">
    <property type="entry name" value="STAS_dom_sf"/>
</dbReference>
<keyword evidence="2" id="KW-1185">Reference proteome</keyword>
<evidence type="ECO:0000313" key="2">
    <source>
        <dbReference type="Proteomes" id="UP000243799"/>
    </source>
</evidence>
<sequence length="222" mass="23409">MVSGMSCGLITHGVIRRWEGCRVAHSSTIDAATWSRDLCVRTRRVRESLVKGTGTLDTIDPPEAAVSMDSPEPEMSAESFTVRADGALADAQSAQTLVTSVLNMPPDGVAVVDLSAVNYFTMEAVGPFLQLVRRCVADGRALRLIASDAVRRKLETMGLASTFPLDSPVSLGGFGTAGDPAADVLARDPRPDGLASLVRADTPVLGELVHQDQATAPQVPEP</sequence>
<dbReference type="EMBL" id="FOKG01000053">
    <property type="protein sequence ID" value="SFB65000.1"/>
    <property type="molecule type" value="Genomic_DNA"/>
</dbReference>
<name>A0A1I1CWQ8_9PSEU</name>
<evidence type="ECO:0008006" key="3">
    <source>
        <dbReference type="Google" id="ProtNLM"/>
    </source>
</evidence>